<evidence type="ECO:0000313" key="1">
    <source>
        <dbReference type="EMBL" id="PKV79337.1"/>
    </source>
</evidence>
<keyword evidence="2" id="KW-1185">Reference proteome</keyword>
<dbReference type="Proteomes" id="UP000233766">
    <property type="component" value="Unassembled WGS sequence"/>
</dbReference>
<comment type="caution">
    <text evidence="1">The sequence shown here is derived from an EMBL/GenBank/DDBJ whole genome shotgun (WGS) entry which is preliminary data.</text>
</comment>
<dbReference type="OrthoDB" id="4571744at2"/>
<protein>
    <submittedName>
        <fullName evidence="1">Uncharacterized protein</fullName>
    </submittedName>
</protein>
<organism evidence="1 2">
    <name type="scientific">Nocardia fluminea</name>
    <dbReference type="NCBI Taxonomy" id="134984"/>
    <lineage>
        <taxon>Bacteria</taxon>
        <taxon>Bacillati</taxon>
        <taxon>Actinomycetota</taxon>
        <taxon>Actinomycetes</taxon>
        <taxon>Mycobacteriales</taxon>
        <taxon>Nocardiaceae</taxon>
        <taxon>Nocardia</taxon>
    </lineage>
</organism>
<gene>
    <name evidence="1" type="ORF">ATK86_3728</name>
</gene>
<accession>A0A2N3VCI5</accession>
<sequence>MGSRSGAVAPAASSGGSRSEFHVIARLDAGDTVADVFSSDIVDVASGIRHTADWPQSLPVRPRKAVGLDELDHALADAGYQRSSSWRKRVTNSGVVRYFAYATTPFCNRGQNR</sequence>
<proteinExistence type="predicted"/>
<dbReference type="EMBL" id="PJMW01000002">
    <property type="protein sequence ID" value="PKV79337.1"/>
    <property type="molecule type" value="Genomic_DNA"/>
</dbReference>
<dbReference type="RefSeq" id="WP_143875999.1">
    <property type="nucleotide sequence ID" value="NZ_PJMW01000002.1"/>
</dbReference>
<dbReference type="AlphaFoldDB" id="A0A2N3VCI5"/>
<name>A0A2N3VCI5_9NOCA</name>
<reference evidence="1 2" key="1">
    <citation type="submission" date="2017-12" db="EMBL/GenBank/DDBJ databases">
        <title>Sequencing the genomes of 1000 Actinobacteria strains.</title>
        <authorList>
            <person name="Klenk H.-P."/>
        </authorList>
    </citation>
    <scope>NUCLEOTIDE SEQUENCE [LARGE SCALE GENOMIC DNA]</scope>
    <source>
        <strain evidence="1 2">DSM 44489</strain>
    </source>
</reference>
<evidence type="ECO:0000313" key="2">
    <source>
        <dbReference type="Proteomes" id="UP000233766"/>
    </source>
</evidence>